<sequence>MYAILPALIQSRIPRLKSVRRTVSDFRSRPLVSSAHSPCPSADVSAGAQTPPPGYTSRPPSSAAMRRGSGVSDSSTVHSLSDDMLVDERPSSSSSASTLPVYRTVEMQGGVNWKFASQGLNLLTAALQDYTTSGSSQVDTSSFGRTLYLQALTLLLKGLPTDLSTQEKMSIETSLPPDIVKVIHVDISSGQLVCQGNQHVSEPQRPQPEPSWLHRLLASSIIQFFLLLHLLLPYIKLCIGHAYQYERQHRISERLVSSSINTVDELGRRGIRFTNAVFQMNDGKVGQAINDLTLWWLRGVTGGIHEGVNEGFMLLGARNDVHYTKS</sequence>
<keyword evidence="3" id="KW-1185">Reference proteome</keyword>
<protein>
    <submittedName>
        <fullName evidence="2">Uncharacterized protein</fullName>
    </submittedName>
</protein>
<accession>A0ABR3SNA1</accession>
<evidence type="ECO:0000256" key="1">
    <source>
        <dbReference type="SAM" id="MobiDB-lite"/>
    </source>
</evidence>
<name>A0ABR3SNA1_9PEZI</name>
<evidence type="ECO:0000313" key="3">
    <source>
        <dbReference type="Proteomes" id="UP001521116"/>
    </source>
</evidence>
<dbReference type="EMBL" id="JAJVDC020000093">
    <property type="protein sequence ID" value="KAL1625529.1"/>
    <property type="molecule type" value="Genomic_DNA"/>
</dbReference>
<gene>
    <name evidence="2" type="ORF">SLS56_007276</name>
</gene>
<feature type="region of interest" description="Disordered" evidence="1">
    <location>
        <begin position="27"/>
        <end position="97"/>
    </location>
</feature>
<organism evidence="2 3">
    <name type="scientific">Neofusicoccum ribis</name>
    <dbReference type="NCBI Taxonomy" id="45134"/>
    <lineage>
        <taxon>Eukaryota</taxon>
        <taxon>Fungi</taxon>
        <taxon>Dikarya</taxon>
        <taxon>Ascomycota</taxon>
        <taxon>Pezizomycotina</taxon>
        <taxon>Dothideomycetes</taxon>
        <taxon>Dothideomycetes incertae sedis</taxon>
        <taxon>Botryosphaeriales</taxon>
        <taxon>Botryosphaeriaceae</taxon>
        <taxon>Neofusicoccum</taxon>
    </lineage>
</organism>
<comment type="caution">
    <text evidence="2">The sequence shown here is derived from an EMBL/GenBank/DDBJ whole genome shotgun (WGS) entry which is preliminary data.</text>
</comment>
<evidence type="ECO:0000313" key="2">
    <source>
        <dbReference type="EMBL" id="KAL1625529.1"/>
    </source>
</evidence>
<reference evidence="2 3" key="1">
    <citation type="submission" date="2024-02" db="EMBL/GenBank/DDBJ databases">
        <title>De novo assembly and annotation of 12 fungi associated with fruit tree decline syndrome in Ontario, Canada.</title>
        <authorList>
            <person name="Sulman M."/>
            <person name="Ellouze W."/>
            <person name="Ilyukhin E."/>
        </authorList>
    </citation>
    <scope>NUCLEOTIDE SEQUENCE [LARGE SCALE GENOMIC DNA]</scope>
    <source>
        <strain evidence="2 3">M1-105</strain>
    </source>
</reference>
<dbReference type="Proteomes" id="UP001521116">
    <property type="component" value="Unassembled WGS sequence"/>
</dbReference>
<proteinExistence type="predicted"/>